<name>A0ABU1PXG6_9PSEU</name>
<organism evidence="1 2">
    <name type="scientific">Saccharothrix longispora</name>
    <dbReference type="NCBI Taxonomy" id="33920"/>
    <lineage>
        <taxon>Bacteria</taxon>
        <taxon>Bacillati</taxon>
        <taxon>Actinomycetota</taxon>
        <taxon>Actinomycetes</taxon>
        <taxon>Pseudonocardiales</taxon>
        <taxon>Pseudonocardiaceae</taxon>
        <taxon>Saccharothrix</taxon>
    </lineage>
</organism>
<protein>
    <submittedName>
        <fullName evidence="1">Uncharacterized protein</fullName>
    </submittedName>
</protein>
<accession>A0ABU1PXG6</accession>
<dbReference type="RefSeq" id="WP_306744596.1">
    <property type="nucleotide sequence ID" value="NZ_BAAAXB010000001.1"/>
</dbReference>
<dbReference type="EMBL" id="JAVDSG010000001">
    <property type="protein sequence ID" value="MDR6594569.1"/>
    <property type="molecule type" value="Genomic_DNA"/>
</dbReference>
<evidence type="ECO:0000313" key="1">
    <source>
        <dbReference type="EMBL" id="MDR6594569.1"/>
    </source>
</evidence>
<proteinExistence type="predicted"/>
<sequence length="92" mass="9650">MNTANNTDAPRSVVAGLVDGFILVYRDHDDCVSFRVVLGPPGAPPEECDHIELVLGDEAVRDLGAALEVSRVDGTPISCSVGVHRRAGPRAG</sequence>
<dbReference type="Proteomes" id="UP001268819">
    <property type="component" value="Unassembled WGS sequence"/>
</dbReference>
<comment type="caution">
    <text evidence="1">The sequence shown here is derived from an EMBL/GenBank/DDBJ whole genome shotgun (WGS) entry which is preliminary data.</text>
</comment>
<reference evidence="1 2" key="1">
    <citation type="submission" date="2023-07" db="EMBL/GenBank/DDBJ databases">
        <title>Sequencing the genomes of 1000 actinobacteria strains.</title>
        <authorList>
            <person name="Klenk H.-P."/>
        </authorList>
    </citation>
    <scope>NUCLEOTIDE SEQUENCE [LARGE SCALE GENOMIC DNA]</scope>
    <source>
        <strain evidence="1 2">DSM 43749</strain>
    </source>
</reference>
<gene>
    <name evidence="1" type="ORF">J2S66_002953</name>
</gene>
<keyword evidence="2" id="KW-1185">Reference proteome</keyword>
<evidence type="ECO:0000313" key="2">
    <source>
        <dbReference type="Proteomes" id="UP001268819"/>
    </source>
</evidence>